<dbReference type="GO" id="GO:0048306">
    <property type="term" value="F:calcium-dependent protein binding"/>
    <property type="evidence" value="ECO:0007669"/>
    <property type="project" value="UniProtKB-ARBA"/>
</dbReference>
<keyword evidence="8" id="KW-1185">Reference proteome</keyword>
<feature type="non-terminal residue" evidence="7">
    <location>
        <position position="58"/>
    </location>
</feature>
<evidence type="ECO:0000256" key="4">
    <source>
        <dbReference type="ARBA" id="ARBA00022737"/>
    </source>
</evidence>
<organism evidence="7 8">
    <name type="scientific">Tropilaelaps mercedesae</name>
    <dbReference type="NCBI Taxonomy" id="418985"/>
    <lineage>
        <taxon>Eukaryota</taxon>
        <taxon>Metazoa</taxon>
        <taxon>Ecdysozoa</taxon>
        <taxon>Arthropoda</taxon>
        <taxon>Chelicerata</taxon>
        <taxon>Arachnida</taxon>
        <taxon>Acari</taxon>
        <taxon>Parasitiformes</taxon>
        <taxon>Mesostigmata</taxon>
        <taxon>Gamasina</taxon>
        <taxon>Dermanyssoidea</taxon>
        <taxon>Laelapidae</taxon>
        <taxon>Tropilaelaps</taxon>
    </lineage>
</organism>
<dbReference type="InterPro" id="IPR018247">
    <property type="entry name" value="EF_Hand_1_Ca_BS"/>
</dbReference>
<proteinExistence type="predicted"/>
<dbReference type="GO" id="GO:0005737">
    <property type="term" value="C:cytoplasm"/>
    <property type="evidence" value="ECO:0007669"/>
    <property type="project" value="UniProtKB-SubCell"/>
</dbReference>
<keyword evidence="5" id="KW-0106">Calcium</keyword>
<accession>A0A1V9XR40</accession>
<dbReference type="AlphaFoldDB" id="A0A1V9XR40"/>
<name>A0A1V9XR40_9ACAR</name>
<feature type="domain" description="EF-hand" evidence="6">
    <location>
        <begin position="19"/>
        <end position="54"/>
    </location>
</feature>
<keyword evidence="4" id="KW-0677">Repeat</keyword>
<dbReference type="SUPFAM" id="SSF47473">
    <property type="entry name" value="EF-hand"/>
    <property type="match status" value="1"/>
</dbReference>
<evidence type="ECO:0000313" key="8">
    <source>
        <dbReference type="Proteomes" id="UP000192247"/>
    </source>
</evidence>
<evidence type="ECO:0000259" key="6">
    <source>
        <dbReference type="PROSITE" id="PS50222"/>
    </source>
</evidence>
<dbReference type="InParanoid" id="A0A1V9XR40"/>
<gene>
    <name evidence="7" type="ORF">BIW11_08079</name>
</gene>
<dbReference type="STRING" id="418985.A0A1V9XR40"/>
<evidence type="ECO:0000256" key="1">
    <source>
        <dbReference type="ARBA" id="ARBA00004496"/>
    </source>
</evidence>
<dbReference type="PANTHER" id="PTHR46212:SF3">
    <property type="entry name" value="GH27120P"/>
    <property type="match status" value="1"/>
</dbReference>
<reference evidence="7 8" key="1">
    <citation type="journal article" date="2017" name="Gigascience">
        <title>Draft genome of the honey bee ectoparasitic mite, Tropilaelaps mercedesae, is shaped by the parasitic life history.</title>
        <authorList>
            <person name="Dong X."/>
            <person name="Armstrong S.D."/>
            <person name="Xia D."/>
            <person name="Makepeace B.L."/>
            <person name="Darby A.C."/>
            <person name="Kadowaki T."/>
        </authorList>
    </citation>
    <scope>NUCLEOTIDE SEQUENCE [LARGE SCALE GENOMIC DNA]</scope>
    <source>
        <strain evidence="7">Wuxi-XJTLU</strain>
    </source>
</reference>
<dbReference type="PANTHER" id="PTHR46212">
    <property type="entry name" value="PEFLIN"/>
    <property type="match status" value="1"/>
</dbReference>
<dbReference type="OrthoDB" id="186625at2759"/>
<dbReference type="Pfam" id="PF00036">
    <property type="entry name" value="EF-hand_1"/>
    <property type="match status" value="1"/>
</dbReference>
<dbReference type="Gene3D" id="1.10.238.10">
    <property type="entry name" value="EF-hand"/>
    <property type="match status" value="1"/>
</dbReference>
<dbReference type="Proteomes" id="UP000192247">
    <property type="component" value="Unassembled WGS sequence"/>
</dbReference>
<dbReference type="InterPro" id="IPR011992">
    <property type="entry name" value="EF-hand-dom_pair"/>
</dbReference>
<keyword evidence="3" id="KW-0479">Metal-binding</keyword>
<dbReference type="PROSITE" id="PS50222">
    <property type="entry name" value="EF_HAND_2"/>
    <property type="match status" value="1"/>
</dbReference>
<dbReference type="GO" id="GO:0005509">
    <property type="term" value="F:calcium ion binding"/>
    <property type="evidence" value="ECO:0007669"/>
    <property type="project" value="InterPro"/>
</dbReference>
<dbReference type="SMART" id="SM00054">
    <property type="entry name" value="EFh"/>
    <property type="match status" value="1"/>
</dbReference>
<protein>
    <submittedName>
        <fullName evidence="7">Programmed cell death protein 6 isoform 1</fullName>
    </submittedName>
</protein>
<evidence type="ECO:0000256" key="5">
    <source>
        <dbReference type="ARBA" id="ARBA00022837"/>
    </source>
</evidence>
<sequence>MGASNSKTSRIVLQWGGPQVNPQVQQMFIAVDKDRSGQINAKELQAALINSNWSPFNE</sequence>
<evidence type="ECO:0000256" key="2">
    <source>
        <dbReference type="ARBA" id="ARBA00022490"/>
    </source>
</evidence>
<dbReference type="InterPro" id="IPR051426">
    <property type="entry name" value="Peflin/Sorcin_CaBP"/>
</dbReference>
<evidence type="ECO:0000256" key="3">
    <source>
        <dbReference type="ARBA" id="ARBA00022723"/>
    </source>
</evidence>
<comment type="subcellular location">
    <subcellularLocation>
        <location evidence="1">Cytoplasm</location>
    </subcellularLocation>
</comment>
<dbReference type="PROSITE" id="PS00018">
    <property type="entry name" value="EF_HAND_1"/>
    <property type="match status" value="1"/>
</dbReference>
<comment type="caution">
    <text evidence="7">The sequence shown here is derived from an EMBL/GenBank/DDBJ whole genome shotgun (WGS) entry which is preliminary data.</text>
</comment>
<evidence type="ECO:0000313" key="7">
    <source>
        <dbReference type="EMBL" id="OQR75967.1"/>
    </source>
</evidence>
<dbReference type="InterPro" id="IPR002048">
    <property type="entry name" value="EF_hand_dom"/>
</dbReference>
<dbReference type="EMBL" id="MNPL01005518">
    <property type="protein sequence ID" value="OQR75967.1"/>
    <property type="molecule type" value="Genomic_DNA"/>
</dbReference>
<keyword evidence="2" id="KW-0963">Cytoplasm</keyword>